<proteinExistence type="inferred from homology"/>
<organism evidence="9 10">
    <name type="scientific">Halorientalis persicus</name>
    <dbReference type="NCBI Taxonomy" id="1367881"/>
    <lineage>
        <taxon>Archaea</taxon>
        <taxon>Methanobacteriati</taxon>
        <taxon>Methanobacteriota</taxon>
        <taxon>Stenosarchaea group</taxon>
        <taxon>Halobacteria</taxon>
        <taxon>Halobacteriales</taxon>
        <taxon>Haloarculaceae</taxon>
        <taxon>Halorientalis</taxon>
    </lineage>
</organism>
<feature type="transmembrane region" description="Helical" evidence="8">
    <location>
        <begin position="232"/>
        <end position="255"/>
    </location>
</feature>
<dbReference type="NCBIfam" id="TIGR00751">
    <property type="entry name" value="menA"/>
    <property type="match status" value="1"/>
</dbReference>
<dbReference type="PANTHER" id="PTHR13929">
    <property type="entry name" value="1,4-DIHYDROXY-2-NAPHTHOATE OCTAPRENYLTRANSFERASE"/>
    <property type="match status" value="1"/>
</dbReference>
<name>A0A1H8KW54_9EURY</name>
<evidence type="ECO:0000256" key="2">
    <source>
        <dbReference type="ARBA" id="ARBA00022428"/>
    </source>
</evidence>
<dbReference type="InterPro" id="IPR026046">
    <property type="entry name" value="UBIAD1"/>
</dbReference>
<feature type="transmembrane region" description="Helical" evidence="8">
    <location>
        <begin position="123"/>
        <end position="140"/>
    </location>
</feature>
<dbReference type="EC" id="2.5.1.74" evidence="8"/>
<dbReference type="Pfam" id="PF01040">
    <property type="entry name" value="UbiA"/>
    <property type="match status" value="1"/>
</dbReference>
<dbReference type="NCBIfam" id="NF004751">
    <property type="entry name" value="PRK06080.1-3"/>
    <property type="match status" value="1"/>
</dbReference>
<keyword evidence="10" id="KW-1185">Reference proteome</keyword>
<feature type="transmembrane region" description="Helical" evidence="8">
    <location>
        <begin position="42"/>
        <end position="60"/>
    </location>
</feature>
<dbReference type="Proteomes" id="UP000198775">
    <property type="component" value="Unassembled WGS sequence"/>
</dbReference>
<evidence type="ECO:0000256" key="1">
    <source>
        <dbReference type="ARBA" id="ARBA00004651"/>
    </source>
</evidence>
<evidence type="ECO:0000256" key="8">
    <source>
        <dbReference type="HAMAP-Rule" id="MF_01937"/>
    </source>
</evidence>
<dbReference type="EMBL" id="FOCX01000006">
    <property type="protein sequence ID" value="SEN96638.1"/>
    <property type="molecule type" value="Genomic_DNA"/>
</dbReference>
<dbReference type="UniPathway" id="UPA00079">
    <property type="reaction ID" value="UER00168"/>
</dbReference>
<reference evidence="10" key="1">
    <citation type="submission" date="2016-10" db="EMBL/GenBank/DDBJ databases">
        <authorList>
            <person name="Varghese N."/>
            <person name="Submissions S."/>
        </authorList>
    </citation>
    <scope>NUCLEOTIDE SEQUENCE [LARGE SCALE GENOMIC DNA]</scope>
    <source>
        <strain evidence="10">IBRC-M 10043</strain>
    </source>
</reference>
<evidence type="ECO:0000313" key="9">
    <source>
        <dbReference type="EMBL" id="SEN96638.1"/>
    </source>
</evidence>
<dbReference type="HAMAP" id="MF_01937">
    <property type="entry name" value="MenA_1"/>
    <property type="match status" value="1"/>
</dbReference>
<comment type="function">
    <text evidence="8">Conversion of 1,4-dihydroxy-2-naphthoate (DHNA) to demethylmenaquinone (DMK).</text>
</comment>
<dbReference type="GO" id="GO:0046428">
    <property type="term" value="F:1,4-dihydroxy-2-naphthoate polyprenyltransferase activity"/>
    <property type="evidence" value="ECO:0007669"/>
    <property type="project" value="UniProtKB-UniRule"/>
</dbReference>
<dbReference type="Gene3D" id="1.10.357.140">
    <property type="entry name" value="UbiA prenyltransferase"/>
    <property type="match status" value="1"/>
</dbReference>
<dbReference type="GO" id="GO:0009234">
    <property type="term" value="P:menaquinone biosynthetic process"/>
    <property type="evidence" value="ECO:0007669"/>
    <property type="project" value="UniProtKB-UniRule"/>
</dbReference>
<dbReference type="AlphaFoldDB" id="A0A1H8KW54"/>
<dbReference type="CDD" id="cd13962">
    <property type="entry name" value="PT_UbiA_UBIAD1"/>
    <property type="match status" value="1"/>
</dbReference>
<protein>
    <recommendedName>
        <fullName evidence="8">1,4-dihydroxy-2-naphthoate octaprenyltransferase</fullName>
        <shortName evidence="8">DHNA-octaprenyltransferase</shortName>
        <ecNumber evidence="8">2.5.1.74</ecNumber>
    </recommendedName>
</protein>
<dbReference type="PANTHER" id="PTHR13929:SF0">
    <property type="entry name" value="UBIA PRENYLTRANSFERASE DOMAIN-CONTAINING PROTEIN 1"/>
    <property type="match status" value="1"/>
</dbReference>
<feature type="transmembrane region" description="Helical" evidence="8">
    <location>
        <begin position="152"/>
        <end position="170"/>
    </location>
</feature>
<evidence type="ECO:0000313" key="10">
    <source>
        <dbReference type="Proteomes" id="UP000198775"/>
    </source>
</evidence>
<dbReference type="OrthoDB" id="203724at2157"/>
<feature type="transmembrane region" description="Helical" evidence="8">
    <location>
        <begin position="100"/>
        <end position="117"/>
    </location>
</feature>
<feature type="transmembrane region" description="Helical" evidence="8">
    <location>
        <begin position="190"/>
        <end position="211"/>
    </location>
</feature>
<gene>
    <name evidence="8" type="primary">menA</name>
    <name evidence="9" type="ORF">SAMN05216388_1006196</name>
</gene>
<comment type="subcellular location">
    <subcellularLocation>
        <location evidence="1 8">Cell membrane</location>
        <topology evidence="1 8">Multi-pass membrane protein</topology>
    </subcellularLocation>
</comment>
<evidence type="ECO:0000256" key="4">
    <source>
        <dbReference type="ARBA" id="ARBA00022679"/>
    </source>
</evidence>
<evidence type="ECO:0000256" key="5">
    <source>
        <dbReference type="ARBA" id="ARBA00022692"/>
    </source>
</evidence>
<keyword evidence="3 8" id="KW-1003">Cell membrane</keyword>
<evidence type="ECO:0000256" key="3">
    <source>
        <dbReference type="ARBA" id="ARBA00022475"/>
    </source>
</evidence>
<dbReference type="PIRSF" id="PIRSF005355">
    <property type="entry name" value="UBIAD1"/>
    <property type="match status" value="1"/>
</dbReference>
<keyword evidence="7 8" id="KW-0472">Membrane</keyword>
<comment type="similarity">
    <text evidence="8">Belongs to the MenA family. Type 1 subfamily.</text>
</comment>
<keyword evidence="2 8" id="KW-0474">Menaquinone biosynthesis</keyword>
<sequence length="316" mass="32258">MATADAEVSRTKAWLMAARPQTLPAGAAPVVVGTGLALHDGVFAPAAAIAALLGALLLQVGTNFANDYYDAVKGTDSADREGFTRVTAGGLIEPARVKQAMAATYALAVVVGLYLVYVGGLPILVVGLSSIAAGIAYTGGPYPYGYRGLGDLFVFLYFGVIAVVGTYYVQAAVSLPTVQPLATGIPEGTVTAAALAASLPVAGLSTAILIANNVRDREEDADAGKRTLAVMFGYTFSRIEWLAMVGMAYVVPVLFALDPAFGLPALAPLVTLPLAARVGATVMDRTDGAALNPALERTGKLLAAHSALFAAGLALT</sequence>
<keyword evidence="4 8" id="KW-0808">Transferase</keyword>
<dbReference type="InterPro" id="IPR000537">
    <property type="entry name" value="UbiA_prenyltransferase"/>
</dbReference>
<dbReference type="InterPro" id="IPR044878">
    <property type="entry name" value="UbiA_sf"/>
</dbReference>
<dbReference type="GO" id="GO:0042371">
    <property type="term" value="P:vitamin K biosynthetic process"/>
    <property type="evidence" value="ECO:0007669"/>
    <property type="project" value="TreeGrafter"/>
</dbReference>
<accession>A0A1H8KW54</accession>
<dbReference type="InterPro" id="IPR004657">
    <property type="entry name" value="MenA"/>
</dbReference>
<keyword evidence="5 8" id="KW-0812">Transmembrane</keyword>
<dbReference type="GO" id="GO:0005886">
    <property type="term" value="C:plasma membrane"/>
    <property type="evidence" value="ECO:0007669"/>
    <property type="project" value="UniProtKB-SubCell"/>
</dbReference>
<evidence type="ECO:0000256" key="6">
    <source>
        <dbReference type="ARBA" id="ARBA00022989"/>
    </source>
</evidence>
<evidence type="ECO:0000256" key="7">
    <source>
        <dbReference type="ARBA" id="ARBA00023136"/>
    </source>
</evidence>
<comment type="pathway">
    <text evidence="8">Quinol/quinone metabolism; menaquinone biosynthesis; menaquinol from 1,4-dihydroxy-2-naphthoate: step 1/2.</text>
</comment>
<keyword evidence="6 8" id="KW-1133">Transmembrane helix</keyword>
<comment type="catalytic activity">
    <reaction evidence="8">
        <text>an all-trans-polyprenyl diphosphate + 1,4-dihydroxy-2-naphthoate + H(+) = a 2-demethylmenaquinol + CO2 + diphosphate</text>
        <dbReference type="Rhea" id="RHEA:26478"/>
        <dbReference type="Rhea" id="RHEA-COMP:9563"/>
        <dbReference type="Rhea" id="RHEA-COMP:9564"/>
        <dbReference type="ChEBI" id="CHEBI:11173"/>
        <dbReference type="ChEBI" id="CHEBI:15378"/>
        <dbReference type="ChEBI" id="CHEBI:16526"/>
        <dbReference type="ChEBI" id="CHEBI:33019"/>
        <dbReference type="ChEBI" id="CHEBI:55437"/>
        <dbReference type="ChEBI" id="CHEBI:58914"/>
        <dbReference type="EC" id="2.5.1.74"/>
    </reaction>
</comment>
<dbReference type="RefSeq" id="WP_092659211.1">
    <property type="nucleotide sequence ID" value="NZ_FOCX01000006.1"/>
</dbReference>